<dbReference type="PROSITE" id="PS51084">
    <property type="entry name" value="HIT_2"/>
    <property type="match status" value="1"/>
</dbReference>
<dbReference type="InterPro" id="IPR001310">
    <property type="entry name" value="Histidine_triad_HIT"/>
</dbReference>
<dbReference type="InterPro" id="IPR036265">
    <property type="entry name" value="HIT-like_sf"/>
</dbReference>
<evidence type="ECO:0000256" key="2">
    <source>
        <dbReference type="ARBA" id="ARBA00022801"/>
    </source>
</evidence>
<dbReference type="Proteomes" id="UP000724874">
    <property type="component" value="Unassembled WGS sequence"/>
</dbReference>
<evidence type="ECO:0000259" key="6">
    <source>
        <dbReference type="PROSITE" id="PS51084"/>
    </source>
</evidence>
<name>A0A9P5NNY9_GYMJU</name>
<dbReference type="Gene3D" id="3.30.428.10">
    <property type="entry name" value="HIT-like"/>
    <property type="match status" value="1"/>
</dbReference>
<keyword evidence="8" id="KW-1185">Reference proteome</keyword>
<dbReference type="PRINTS" id="PR00332">
    <property type="entry name" value="HISTRIAD"/>
</dbReference>
<feature type="active site" description="Tele-AMP-histidine intermediate" evidence="3">
    <location>
        <position position="127"/>
    </location>
</feature>
<dbReference type="InterPro" id="IPR011146">
    <property type="entry name" value="HIT-like"/>
</dbReference>
<feature type="short sequence motif" description="Histidine triad motif" evidence="4 5">
    <location>
        <begin position="125"/>
        <end position="129"/>
    </location>
</feature>
<gene>
    <name evidence="7" type="ORF">CPB84DRAFT_1677772</name>
</gene>
<keyword evidence="1" id="KW-0547">Nucleotide-binding</keyword>
<feature type="domain" description="HIT" evidence="6">
    <location>
        <begin position="32"/>
        <end position="144"/>
    </location>
</feature>
<sequence length="181" mass="20599">MFSLVLSVFSPFTSITKQAKMENESKALDVPDWCKFCKASVERGFNIVYEDASFLAFEDRKPASRHHYLVVPKQHIESVRLLKSSDVDLVKNMEIIGHTILSNLDVPISMRVMGFHIPPFNSVYHLHLHVQGLPYRSARSASKYLIRPGFGGYSKGLSWFVEISQAIQILERRNFVGVLPC</sequence>
<protein>
    <submittedName>
        <fullName evidence="7">HIT-like domain-containing protein</fullName>
    </submittedName>
</protein>
<dbReference type="SUPFAM" id="SSF54197">
    <property type="entry name" value="HIT-like"/>
    <property type="match status" value="1"/>
</dbReference>
<proteinExistence type="predicted"/>
<evidence type="ECO:0000313" key="8">
    <source>
        <dbReference type="Proteomes" id="UP000724874"/>
    </source>
</evidence>
<keyword evidence="2" id="KW-0378">Hydrolase</keyword>
<dbReference type="GO" id="GO:0000166">
    <property type="term" value="F:nucleotide binding"/>
    <property type="evidence" value="ECO:0007669"/>
    <property type="project" value="UniProtKB-KW"/>
</dbReference>
<evidence type="ECO:0000256" key="1">
    <source>
        <dbReference type="ARBA" id="ARBA00022741"/>
    </source>
</evidence>
<dbReference type="OrthoDB" id="1915375at2759"/>
<dbReference type="PANTHER" id="PTHR12486">
    <property type="entry name" value="APRATAXIN-RELATED"/>
    <property type="match status" value="1"/>
</dbReference>
<accession>A0A9P5NNY9</accession>
<comment type="caution">
    <text evidence="7">The sequence shown here is derived from an EMBL/GenBank/DDBJ whole genome shotgun (WGS) entry which is preliminary data.</text>
</comment>
<evidence type="ECO:0000256" key="3">
    <source>
        <dbReference type="PIRSR" id="PIRSR601310-1"/>
    </source>
</evidence>
<dbReference type="Pfam" id="PF11969">
    <property type="entry name" value="DcpS_C"/>
    <property type="match status" value="1"/>
</dbReference>
<dbReference type="PANTHER" id="PTHR12486:SF5">
    <property type="entry name" value="ADENOSINE 5'-MONOPHOSPHORAMIDASE HINT3"/>
    <property type="match status" value="1"/>
</dbReference>
<dbReference type="EMBL" id="JADNYJ010000029">
    <property type="protein sequence ID" value="KAF8903710.1"/>
    <property type="molecule type" value="Genomic_DNA"/>
</dbReference>
<evidence type="ECO:0000256" key="4">
    <source>
        <dbReference type="PIRSR" id="PIRSR601310-3"/>
    </source>
</evidence>
<reference evidence="7" key="1">
    <citation type="submission" date="2020-11" db="EMBL/GenBank/DDBJ databases">
        <authorList>
            <consortium name="DOE Joint Genome Institute"/>
            <person name="Ahrendt S."/>
            <person name="Riley R."/>
            <person name="Andreopoulos W."/>
            <person name="LaButti K."/>
            <person name="Pangilinan J."/>
            <person name="Ruiz-duenas F.J."/>
            <person name="Barrasa J.M."/>
            <person name="Sanchez-Garcia M."/>
            <person name="Camarero S."/>
            <person name="Miyauchi S."/>
            <person name="Serrano A."/>
            <person name="Linde D."/>
            <person name="Babiker R."/>
            <person name="Drula E."/>
            <person name="Ayuso-Fernandez I."/>
            <person name="Pacheco R."/>
            <person name="Padilla G."/>
            <person name="Ferreira P."/>
            <person name="Barriuso J."/>
            <person name="Kellner H."/>
            <person name="Castanera R."/>
            <person name="Alfaro M."/>
            <person name="Ramirez L."/>
            <person name="Pisabarro A.G."/>
            <person name="Kuo A."/>
            <person name="Tritt A."/>
            <person name="Lipzen A."/>
            <person name="He G."/>
            <person name="Yan M."/>
            <person name="Ng V."/>
            <person name="Cullen D."/>
            <person name="Martin F."/>
            <person name="Rosso M.-N."/>
            <person name="Henrissat B."/>
            <person name="Hibbett D."/>
            <person name="Martinez A.T."/>
            <person name="Grigoriev I.V."/>
        </authorList>
    </citation>
    <scope>NUCLEOTIDE SEQUENCE</scope>
    <source>
        <strain evidence="7">AH 44721</strain>
    </source>
</reference>
<evidence type="ECO:0000256" key="5">
    <source>
        <dbReference type="PROSITE-ProRule" id="PRU00464"/>
    </source>
</evidence>
<organism evidence="7 8">
    <name type="scientific">Gymnopilus junonius</name>
    <name type="common">Spectacular rustgill mushroom</name>
    <name type="synonym">Gymnopilus spectabilis subsp. junonius</name>
    <dbReference type="NCBI Taxonomy" id="109634"/>
    <lineage>
        <taxon>Eukaryota</taxon>
        <taxon>Fungi</taxon>
        <taxon>Dikarya</taxon>
        <taxon>Basidiomycota</taxon>
        <taxon>Agaricomycotina</taxon>
        <taxon>Agaricomycetes</taxon>
        <taxon>Agaricomycetidae</taxon>
        <taxon>Agaricales</taxon>
        <taxon>Agaricineae</taxon>
        <taxon>Hymenogastraceae</taxon>
        <taxon>Gymnopilus</taxon>
    </lineage>
</organism>
<evidence type="ECO:0000313" key="7">
    <source>
        <dbReference type="EMBL" id="KAF8903710.1"/>
    </source>
</evidence>
<dbReference type="GO" id="GO:0016787">
    <property type="term" value="F:hydrolase activity"/>
    <property type="evidence" value="ECO:0007669"/>
    <property type="project" value="UniProtKB-KW"/>
</dbReference>
<dbReference type="AlphaFoldDB" id="A0A9P5NNY9"/>